<evidence type="ECO:0000313" key="6">
    <source>
        <dbReference type="Proteomes" id="UP000034947"/>
    </source>
</evidence>
<dbReference type="PANTHER" id="PTHR20913:SF7">
    <property type="entry name" value="RE60063P"/>
    <property type="match status" value="1"/>
</dbReference>
<dbReference type="PANTHER" id="PTHR20913">
    <property type="entry name" value="TBC1 DOMAIN FAMILY MEMBER 20/GTPASE"/>
    <property type="match status" value="1"/>
</dbReference>
<dbReference type="InterPro" id="IPR045913">
    <property type="entry name" value="TBC20/Gyp8-like"/>
</dbReference>
<dbReference type="InterPro" id="IPR000195">
    <property type="entry name" value="Rab-GAP-TBC_dom"/>
</dbReference>
<keyword evidence="3" id="KW-0812">Transmembrane</keyword>
<feature type="region of interest" description="Disordered" evidence="2">
    <location>
        <begin position="1"/>
        <end position="39"/>
    </location>
</feature>
<sequence length="424" mass="48000">MDHTSRDQKPESVSSETLISSEKDLMTPSGIAPDNSTESQVLDQDSIRLAEKVDAIRQACNLQDLDALASYATSKGGFLQDELRRLAWPILLQCDDNVTESNLLSSDELPPHVDEEQVQLDVNRSFVYYPKCSEDELSSKKSDLSAVIKQVLRNYPMLCYFQGYHDIAQVLLLVLGHKESALAVSRVSLFRIRDYMLPSLSPAVKHLQLIPAIIEAVDQPLYHHLAGIRPFFALAATLTLYAHDIQEYSDIARLFDFLLAWEPVVSIYLFAAIILSRKKELLEIPLDEPEMLHFTLSKLPCPLDLDGLISSAVQLFGNHPPESLPSKIWWKIPQCSVLKTSRNIFDAQSADTAIKLFQQQARQLRNEERRKKVLRFLWSHRRTIGSVAVAVFIGGMSIWIRKKGLDSSILSYMDRLKSAFKGYL</sequence>
<dbReference type="GO" id="GO:0006888">
    <property type="term" value="P:endoplasmic reticulum to Golgi vesicle-mediated transport"/>
    <property type="evidence" value="ECO:0007669"/>
    <property type="project" value="TreeGrafter"/>
</dbReference>
<dbReference type="InterPro" id="IPR035969">
    <property type="entry name" value="Rab-GAP_TBC_sf"/>
</dbReference>
<name>A0A0F8UI74_9EURO</name>
<dbReference type="Gene3D" id="1.10.472.80">
    <property type="entry name" value="Ypt/Rab-GAP domain of gyp1p, domain 3"/>
    <property type="match status" value="1"/>
</dbReference>
<dbReference type="OrthoDB" id="206700at2759"/>
<reference evidence="5 6" key="1">
    <citation type="submission" date="2015-02" db="EMBL/GenBank/DDBJ databases">
        <title>Draft Genome Sequences of Two Closely-Related Aflatoxigenic Aspergillus Species Obtained from the Cote d'Ivoire.</title>
        <authorList>
            <person name="Moore G.G."/>
            <person name="Beltz S.B."/>
            <person name="Mack B.M."/>
        </authorList>
    </citation>
    <scope>NUCLEOTIDE SEQUENCE [LARGE SCALE GENOMIC DNA]</scope>
    <source>
        <strain evidence="5 6">SRRC1432</strain>
    </source>
</reference>
<evidence type="ECO:0000313" key="5">
    <source>
        <dbReference type="EMBL" id="KKK19223.1"/>
    </source>
</evidence>
<keyword evidence="3" id="KW-1133">Transmembrane helix</keyword>
<dbReference type="SMART" id="SM00164">
    <property type="entry name" value="TBC"/>
    <property type="match status" value="1"/>
</dbReference>
<evidence type="ECO:0000256" key="1">
    <source>
        <dbReference type="ARBA" id="ARBA00022468"/>
    </source>
</evidence>
<feature type="compositionally biased region" description="Polar residues" evidence="2">
    <location>
        <begin position="11"/>
        <end position="20"/>
    </location>
</feature>
<evidence type="ECO:0000256" key="3">
    <source>
        <dbReference type="SAM" id="Phobius"/>
    </source>
</evidence>
<dbReference type="Proteomes" id="UP000034947">
    <property type="component" value="Unassembled WGS sequence"/>
</dbReference>
<feature type="compositionally biased region" description="Basic and acidic residues" evidence="2">
    <location>
        <begin position="1"/>
        <end position="10"/>
    </location>
</feature>
<dbReference type="PROSITE" id="PS50086">
    <property type="entry name" value="TBC_RABGAP"/>
    <property type="match status" value="1"/>
</dbReference>
<gene>
    <name evidence="5" type="ORF">AOCH_006175</name>
</gene>
<evidence type="ECO:0000256" key="2">
    <source>
        <dbReference type="SAM" id="MobiDB-lite"/>
    </source>
</evidence>
<evidence type="ECO:0000259" key="4">
    <source>
        <dbReference type="PROSITE" id="PS50086"/>
    </source>
</evidence>
<proteinExistence type="predicted"/>
<accession>A0A0F8UI74</accession>
<dbReference type="GO" id="GO:0005096">
    <property type="term" value="F:GTPase activator activity"/>
    <property type="evidence" value="ECO:0007669"/>
    <property type="project" value="UniProtKB-KW"/>
</dbReference>
<feature type="transmembrane region" description="Helical" evidence="3">
    <location>
        <begin position="254"/>
        <end position="275"/>
    </location>
</feature>
<dbReference type="GO" id="GO:0005789">
    <property type="term" value="C:endoplasmic reticulum membrane"/>
    <property type="evidence" value="ECO:0007669"/>
    <property type="project" value="TreeGrafter"/>
</dbReference>
<dbReference type="AlphaFoldDB" id="A0A0F8UI74"/>
<dbReference type="FunFam" id="1.10.472.80:FF:000060">
    <property type="entry name" value="TBC domain protein, putative"/>
    <property type="match status" value="1"/>
</dbReference>
<dbReference type="FunFam" id="1.10.8.1310:FF:000001">
    <property type="entry name" value="TBC1 domain family, member 20"/>
    <property type="match status" value="1"/>
</dbReference>
<dbReference type="SUPFAM" id="SSF47923">
    <property type="entry name" value="Ypt/Rab-GAP domain of gyp1p"/>
    <property type="match status" value="2"/>
</dbReference>
<protein>
    <recommendedName>
        <fullName evidence="4">Rab-GAP TBC domain-containing protein</fullName>
    </recommendedName>
</protein>
<keyword evidence="6" id="KW-1185">Reference proteome</keyword>
<keyword evidence="3" id="KW-0472">Membrane</keyword>
<keyword evidence="1" id="KW-0343">GTPase activation</keyword>
<organism evidence="5 6">
    <name type="scientific">Aspergillus ochraceoroseus</name>
    <dbReference type="NCBI Taxonomy" id="138278"/>
    <lineage>
        <taxon>Eukaryota</taxon>
        <taxon>Fungi</taxon>
        <taxon>Dikarya</taxon>
        <taxon>Ascomycota</taxon>
        <taxon>Pezizomycotina</taxon>
        <taxon>Eurotiomycetes</taxon>
        <taxon>Eurotiomycetidae</taxon>
        <taxon>Eurotiales</taxon>
        <taxon>Aspergillaceae</taxon>
        <taxon>Aspergillus</taxon>
        <taxon>Aspergillus subgen. Nidulantes</taxon>
    </lineage>
</organism>
<dbReference type="EMBL" id="JYKN01001728">
    <property type="protein sequence ID" value="KKK19223.1"/>
    <property type="molecule type" value="Genomic_DNA"/>
</dbReference>
<comment type="caution">
    <text evidence="5">The sequence shown here is derived from an EMBL/GenBank/DDBJ whole genome shotgun (WGS) entry which is preliminary data.</text>
</comment>
<dbReference type="Pfam" id="PF00566">
    <property type="entry name" value="RabGAP-TBC"/>
    <property type="match status" value="1"/>
</dbReference>
<dbReference type="VEuPathDB" id="FungiDB:P175DRAFT_0438011"/>
<feature type="domain" description="Rab-GAP TBC" evidence="4">
    <location>
        <begin position="78"/>
        <end position="262"/>
    </location>
</feature>
<feature type="transmembrane region" description="Helical" evidence="3">
    <location>
        <begin position="221"/>
        <end position="242"/>
    </location>
</feature>
<feature type="transmembrane region" description="Helical" evidence="3">
    <location>
        <begin position="383"/>
        <end position="400"/>
    </location>
</feature>
<dbReference type="Gene3D" id="1.10.8.1310">
    <property type="match status" value="1"/>
</dbReference>